<dbReference type="GO" id="GO:0003729">
    <property type="term" value="F:mRNA binding"/>
    <property type="evidence" value="ECO:0007669"/>
    <property type="project" value="TreeGrafter"/>
</dbReference>
<dbReference type="GO" id="GO:0000445">
    <property type="term" value="C:THO complex part of transcription export complex"/>
    <property type="evidence" value="ECO:0007669"/>
    <property type="project" value="TreeGrafter"/>
</dbReference>
<feature type="region of interest" description="Disordered" evidence="5">
    <location>
        <begin position="1442"/>
        <end position="1466"/>
    </location>
</feature>
<comment type="subcellular location">
    <subcellularLocation>
        <location evidence="1">Nucleus</location>
    </subcellularLocation>
</comment>
<evidence type="ECO:0000259" key="6">
    <source>
        <dbReference type="Pfam" id="PF11262"/>
    </source>
</evidence>
<feature type="compositionally biased region" description="Basic and acidic residues" evidence="5">
    <location>
        <begin position="1201"/>
        <end position="1218"/>
    </location>
</feature>
<comment type="caution">
    <text evidence="9">The sequence shown here is derived from an EMBL/GenBank/DDBJ whole genome shotgun (WGS) entry which is preliminary data.</text>
</comment>
<evidence type="ECO:0000259" key="8">
    <source>
        <dbReference type="Pfam" id="PF16134"/>
    </source>
</evidence>
<dbReference type="Pfam" id="PF16134">
    <property type="entry name" value="THOC2_N"/>
    <property type="match status" value="2"/>
</dbReference>
<gene>
    <name evidence="9" type="ORF">C2G38_2230417</name>
</gene>
<evidence type="ECO:0000256" key="4">
    <source>
        <dbReference type="ARBA" id="ARBA00023242"/>
    </source>
</evidence>
<evidence type="ECO:0000256" key="5">
    <source>
        <dbReference type="SAM" id="MobiDB-lite"/>
    </source>
</evidence>
<feature type="domain" description="THO complex subunitTHOC2 C-terminal" evidence="6">
    <location>
        <begin position="819"/>
        <end position="1111"/>
    </location>
</feature>
<feature type="region of interest" description="Disordered" evidence="5">
    <location>
        <begin position="1126"/>
        <end position="1218"/>
    </location>
</feature>
<organism evidence="9 10">
    <name type="scientific">Gigaspora rosea</name>
    <dbReference type="NCBI Taxonomy" id="44941"/>
    <lineage>
        <taxon>Eukaryota</taxon>
        <taxon>Fungi</taxon>
        <taxon>Fungi incertae sedis</taxon>
        <taxon>Mucoromycota</taxon>
        <taxon>Glomeromycotina</taxon>
        <taxon>Glomeromycetes</taxon>
        <taxon>Diversisporales</taxon>
        <taxon>Gigasporaceae</taxon>
        <taxon>Gigaspora</taxon>
    </lineage>
</organism>
<dbReference type="InterPro" id="IPR021418">
    <property type="entry name" value="THO_THOC2_C"/>
</dbReference>
<keyword evidence="4" id="KW-0539">Nucleus</keyword>
<proteinExistence type="inferred from homology"/>
<dbReference type="Pfam" id="PF11262">
    <property type="entry name" value="Tho2"/>
    <property type="match status" value="1"/>
</dbReference>
<dbReference type="GO" id="GO:0006406">
    <property type="term" value="P:mRNA export from nucleus"/>
    <property type="evidence" value="ECO:0007669"/>
    <property type="project" value="InterPro"/>
</dbReference>
<feature type="compositionally biased region" description="Polar residues" evidence="5">
    <location>
        <begin position="1153"/>
        <end position="1163"/>
    </location>
</feature>
<evidence type="ECO:0000313" key="10">
    <source>
        <dbReference type="Proteomes" id="UP000266673"/>
    </source>
</evidence>
<dbReference type="STRING" id="44941.A0A397TYR6"/>
<feature type="domain" description="THO complex subunitTHOC2 N-terminal" evidence="7">
    <location>
        <begin position="520"/>
        <end position="594"/>
    </location>
</feature>
<protein>
    <recommendedName>
        <fullName evidence="3">THO complex subunit 2</fullName>
    </recommendedName>
</protein>
<feature type="compositionally biased region" description="Polar residues" evidence="5">
    <location>
        <begin position="1182"/>
        <end position="1195"/>
    </location>
</feature>
<dbReference type="PANTHER" id="PTHR21597">
    <property type="entry name" value="THO2 PROTEIN"/>
    <property type="match status" value="1"/>
</dbReference>
<feature type="compositionally biased region" description="Polar residues" evidence="5">
    <location>
        <begin position="1126"/>
        <end position="1137"/>
    </location>
</feature>
<keyword evidence="10" id="KW-1185">Reference proteome</keyword>
<dbReference type="InterPro" id="IPR040007">
    <property type="entry name" value="Tho2"/>
</dbReference>
<dbReference type="InterPro" id="IPR032302">
    <property type="entry name" value="THOC2_N"/>
</dbReference>
<dbReference type="GO" id="GO:0006397">
    <property type="term" value="P:mRNA processing"/>
    <property type="evidence" value="ECO:0007669"/>
    <property type="project" value="InterPro"/>
</dbReference>
<feature type="compositionally biased region" description="Basic and acidic residues" evidence="5">
    <location>
        <begin position="1139"/>
        <end position="1152"/>
    </location>
</feature>
<evidence type="ECO:0000313" key="9">
    <source>
        <dbReference type="EMBL" id="RIB01579.1"/>
    </source>
</evidence>
<comment type="similarity">
    <text evidence="2">Belongs to the THOC2 family.</text>
</comment>
<feature type="domain" description="THO complex subunit 2 N-terminal" evidence="8">
    <location>
        <begin position="367"/>
        <end position="518"/>
    </location>
</feature>
<evidence type="ECO:0000256" key="3">
    <source>
        <dbReference type="ARBA" id="ARBA00019596"/>
    </source>
</evidence>
<dbReference type="Pfam" id="PF11732">
    <property type="entry name" value="Thoc2"/>
    <property type="match status" value="1"/>
</dbReference>
<evidence type="ECO:0000259" key="7">
    <source>
        <dbReference type="Pfam" id="PF11732"/>
    </source>
</evidence>
<dbReference type="EMBL" id="QKWP01003054">
    <property type="protein sequence ID" value="RIB01579.1"/>
    <property type="molecule type" value="Genomic_DNA"/>
</dbReference>
<feature type="compositionally biased region" description="Basic and acidic residues" evidence="5">
    <location>
        <begin position="1230"/>
        <end position="1293"/>
    </location>
</feature>
<dbReference type="PANTHER" id="PTHR21597:SF0">
    <property type="entry name" value="THO COMPLEX SUBUNIT 2"/>
    <property type="match status" value="1"/>
</dbReference>
<dbReference type="OrthoDB" id="29024at2759"/>
<name>A0A397TYR6_9GLOM</name>
<sequence length="1466" mass="171956">MENDLLETFTDVVIGNKTIASIAPIFEKPQNGEYDHEAFIQNLLDAIWYIDTTIIDGANDKTIEGDRRRNLSSIVRYLHTNNLVDTKSMKTKLDITLLENAGIVEEKTFGRRCVRINTAMLYKQQKYNLAREESEGYSKLICELTMSYDALYKNENEKSRNMRVQSLLETIQTLIGFFNLDPNRVLDLILDVFIANVKNHYEFFIQLLKNSPWLPDPVDTDKYSSNYDILDEWSNDKGNQTCAHLLGTKFSRYKGSDMMPDAIQSLHIASAILIHNEIVKIADLYPHILKEPDDNDPYEHINGIACAFLEIGDFYHARYVLHHLPDIGESVAKCLREIINVAIHEVYVPIAPRLINYFPTPTFFGSWYKNWSEGIPIFHSFMDLINENGRQLLQFVGPWLSKDLILLTKIMRITFHHLLESKNAPNPDREIIQNGWIEIIITVILPSIAMPDITCGVIDELWNILKLFPYETRYMIYAEWKLIYSTHQLLREQQKKVSYITKDILKKITEENCRVKGRDLAKISHANPIIVFEIILKQIQAYDNMMTSFVEACKYFTALEYDILTYQMLEIFACDRKRLKEDGVNISDWLKHLSDFCGNMCRKYDKMNLASILQFIVCKLKDRSSVDLYVLSQLITAMSGIKYEVIPSNLDVILMGTGENLRNIKLFNRNQKNVRRNSSRLGQILIEEGYAMKIAILIAQLAQSIPYEAFGVVEESAGLKSFVHQMDLCRNTYIQYVDFLAMTIGMDEYAAIVPDIQKLIESYHLQMEYIFMLLRPVMNYKLKQHIDAMNVDNESLVNWQPSLLPMIEQIESILPKNVWNGISPPFFITFWQLSLYDLEFPQEEYRKAKNDLLNSANDDKVRDKSKILDIARQIDDERRTHEQHVKSVKNRLKIEKDHWFSGQITNRQDIITQFWQYCLFPRLIISADNAVFCAKFIEIMHEIGTANFSTLTLYDRIFADQVQPLIFTCSESEARNYGVFLQTILASLSKLHKNPQEYELKGKGSGIPGFQMKWSAHNRQPTSISETDLLQYEDFRRVYYKWHSKLLKAFEQGLQSMEYFSVRNSIIVLNDIVLYFPAIDTFGKKLQDNIDKIVKSGNTDILTLAISYSAVLKGRQHYWVSTRSFQKPKGSNVTDSTPNDERSMKYDEKTEKNGPSSPSQRATQVLEASRSSPLSNVRGDNPSPSHSATRANSPRRQIHPLPDRPFNKKDRDRDRERDRFKDRKDVLFEREKEIKKNDYHNRDKETIKKFDYYDREKERGRDRKQEIPRSGSDDKKELMIRNKERLPIDDRNKRTDHHPRSRDREEKIKEKEREKRDERREERRDKGKEKERERSREMERGDREDRRERENERDRHRNDNGRRRHIEDPAIRRPRDDREIMATQRFINKKRDRDERDRDDEPESLILSTKKRNIERGIESLAATVPPRPPIKLNRSVEHINDLASSMPLAPMRGKRGDKRDNRSRY</sequence>
<feature type="region of interest" description="Disordered" evidence="5">
    <location>
        <begin position="1230"/>
        <end position="1411"/>
    </location>
</feature>
<evidence type="ECO:0000256" key="2">
    <source>
        <dbReference type="ARBA" id="ARBA00007857"/>
    </source>
</evidence>
<evidence type="ECO:0000256" key="1">
    <source>
        <dbReference type="ARBA" id="ARBA00004123"/>
    </source>
</evidence>
<dbReference type="InterPro" id="IPR021726">
    <property type="entry name" value="THO_THOC2_N"/>
</dbReference>
<feature type="domain" description="THO complex subunit 2 N-terminal" evidence="8">
    <location>
        <begin position="69"/>
        <end position="294"/>
    </location>
</feature>
<reference evidence="9 10" key="1">
    <citation type="submission" date="2018-06" db="EMBL/GenBank/DDBJ databases">
        <title>Comparative genomics reveals the genomic features of Rhizophagus irregularis, R. cerebriforme, R. diaphanum and Gigaspora rosea, and their symbiotic lifestyle signature.</title>
        <authorList>
            <person name="Morin E."/>
            <person name="San Clemente H."/>
            <person name="Chen E.C.H."/>
            <person name="De La Providencia I."/>
            <person name="Hainaut M."/>
            <person name="Kuo A."/>
            <person name="Kohler A."/>
            <person name="Murat C."/>
            <person name="Tang N."/>
            <person name="Roy S."/>
            <person name="Loubradou J."/>
            <person name="Henrissat B."/>
            <person name="Grigoriev I.V."/>
            <person name="Corradi N."/>
            <person name="Roux C."/>
            <person name="Martin F.M."/>
        </authorList>
    </citation>
    <scope>NUCLEOTIDE SEQUENCE [LARGE SCALE GENOMIC DNA]</scope>
    <source>
        <strain evidence="9 10">DAOM 194757</strain>
    </source>
</reference>
<dbReference type="Proteomes" id="UP000266673">
    <property type="component" value="Unassembled WGS sequence"/>
</dbReference>
<feature type="compositionally biased region" description="Basic and acidic residues" evidence="5">
    <location>
        <begin position="1302"/>
        <end position="1380"/>
    </location>
</feature>
<accession>A0A397TYR6</accession>